<evidence type="ECO:0000313" key="2">
    <source>
        <dbReference type="EMBL" id="CAB5075684.1"/>
    </source>
</evidence>
<reference evidence="2" key="1">
    <citation type="submission" date="2020-05" db="EMBL/GenBank/DDBJ databases">
        <authorList>
            <person name="Chiriac C."/>
            <person name="Salcher M."/>
            <person name="Ghai R."/>
            <person name="Kavagutti S V."/>
        </authorList>
    </citation>
    <scope>NUCLEOTIDE SEQUENCE</scope>
</reference>
<feature type="region of interest" description="Disordered" evidence="1">
    <location>
        <begin position="42"/>
        <end position="63"/>
    </location>
</feature>
<gene>
    <name evidence="2" type="ORF">UFOPK4382_00868</name>
</gene>
<name>A0A6J7V9W7_9ZZZZ</name>
<sequence length="63" mass="6062">MAPTPDLTAAVSIVNLVDAAAAAGSAIENAPAADDETLAVLSEPAGSETPVAVTVAPESGLPY</sequence>
<evidence type="ECO:0000256" key="1">
    <source>
        <dbReference type="SAM" id="MobiDB-lite"/>
    </source>
</evidence>
<accession>A0A6J7V9W7</accession>
<organism evidence="2">
    <name type="scientific">freshwater metagenome</name>
    <dbReference type="NCBI Taxonomy" id="449393"/>
    <lineage>
        <taxon>unclassified sequences</taxon>
        <taxon>metagenomes</taxon>
        <taxon>ecological metagenomes</taxon>
    </lineage>
</organism>
<protein>
    <submittedName>
        <fullName evidence="2">Unannotated protein</fullName>
    </submittedName>
</protein>
<proteinExistence type="predicted"/>
<dbReference type="AlphaFoldDB" id="A0A6J7V9W7"/>
<dbReference type="EMBL" id="CAFBRA010000053">
    <property type="protein sequence ID" value="CAB5075684.1"/>
    <property type="molecule type" value="Genomic_DNA"/>
</dbReference>